<accession>K3X0Y2</accession>
<dbReference type="Gene3D" id="1.25.40.10">
    <property type="entry name" value="Tetratricopeptide repeat domain"/>
    <property type="match status" value="1"/>
</dbReference>
<reference evidence="1" key="3">
    <citation type="submission" date="2015-02" db="UniProtKB">
        <authorList>
            <consortium name="EnsemblProtists"/>
        </authorList>
    </citation>
    <scope>IDENTIFICATION</scope>
    <source>
        <strain evidence="1">DAOM BR144</strain>
    </source>
</reference>
<reference evidence="2" key="1">
    <citation type="journal article" date="2010" name="Genome Biol.">
        <title>Genome sequence of the necrotrophic plant pathogen Pythium ultimum reveals original pathogenicity mechanisms and effector repertoire.</title>
        <authorList>
            <person name="Levesque C.A."/>
            <person name="Brouwer H."/>
            <person name="Cano L."/>
            <person name="Hamilton J.P."/>
            <person name="Holt C."/>
            <person name="Huitema E."/>
            <person name="Raffaele S."/>
            <person name="Robideau G.P."/>
            <person name="Thines M."/>
            <person name="Win J."/>
            <person name="Zerillo M.M."/>
            <person name="Beakes G.W."/>
            <person name="Boore J.L."/>
            <person name="Busam D."/>
            <person name="Dumas B."/>
            <person name="Ferriera S."/>
            <person name="Fuerstenberg S.I."/>
            <person name="Gachon C.M."/>
            <person name="Gaulin E."/>
            <person name="Govers F."/>
            <person name="Grenville-Briggs L."/>
            <person name="Horner N."/>
            <person name="Hostetler J."/>
            <person name="Jiang R.H."/>
            <person name="Johnson J."/>
            <person name="Krajaejun T."/>
            <person name="Lin H."/>
            <person name="Meijer H.J."/>
            <person name="Moore B."/>
            <person name="Morris P."/>
            <person name="Phuntmart V."/>
            <person name="Puiu D."/>
            <person name="Shetty J."/>
            <person name="Stajich J.E."/>
            <person name="Tripathy S."/>
            <person name="Wawra S."/>
            <person name="van West P."/>
            <person name="Whitty B.R."/>
            <person name="Coutinho P.M."/>
            <person name="Henrissat B."/>
            <person name="Martin F."/>
            <person name="Thomas P.D."/>
            <person name="Tyler B.M."/>
            <person name="De Vries R.P."/>
            <person name="Kamoun S."/>
            <person name="Yandell M."/>
            <person name="Tisserat N."/>
            <person name="Buell C.R."/>
        </authorList>
    </citation>
    <scope>NUCLEOTIDE SEQUENCE</scope>
    <source>
        <strain evidence="2">DAOM:BR144</strain>
    </source>
</reference>
<dbReference type="eggNOG" id="ENOG502S5Z1">
    <property type="taxonomic scope" value="Eukaryota"/>
</dbReference>
<organism evidence="1 2">
    <name type="scientific">Globisporangium ultimum (strain ATCC 200006 / CBS 805.95 / DAOM BR144)</name>
    <name type="common">Pythium ultimum</name>
    <dbReference type="NCBI Taxonomy" id="431595"/>
    <lineage>
        <taxon>Eukaryota</taxon>
        <taxon>Sar</taxon>
        <taxon>Stramenopiles</taxon>
        <taxon>Oomycota</taxon>
        <taxon>Peronosporomycetes</taxon>
        <taxon>Pythiales</taxon>
        <taxon>Pythiaceae</taxon>
        <taxon>Globisporangium</taxon>
    </lineage>
</organism>
<proteinExistence type="predicted"/>
<dbReference type="AlphaFoldDB" id="K3X0Y2"/>
<dbReference type="SUPFAM" id="SSF48452">
    <property type="entry name" value="TPR-like"/>
    <property type="match status" value="1"/>
</dbReference>
<dbReference type="EMBL" id="GL376590">
    <property type="status" value="NOT_ANNOTATED_CDS"/>
    <property type="molecule type" value="Genomic_DNA"/>
</dbReference>
<evidence type="ECO:0000313" key="2">
    <source>
        <dbReference type="Proteomes" id="UP000019132"/>
    </source>
</evidence>
<dbReference type="Proteomes" id="UP000019132">
    <property type="component" value="Unassembled WGS sequence"/>
</dbReference>
<name>K3X0Y2_GLOUD</name>
<dbReference type="HOGENOM" id="CLU_925842_0_0_1"/>
<protein>
    <submittedName>
        <fullName evidence="1">Uncharacterized protein</fullName>
    </submittedName>
</protein>
<keyword evidence="2" id="KW-1185">Reference proteome</keyword>
<dbReference type="InterPro" id="IPR011990">
    <property type="entry name" value="TPR-like_helical_dom_sf"/>
</dbReference>
<dbReference type="VEuPathDB" id="FungiDB:PYU1_G010858"/>
<dbReference type="EnsemblProtists" id="PYU1_T010881">
    <property type="protein sequence ID" value="PYU1_T010881"/>
    <property type="gene ID" value="PYU1_G010858"/>
</dbReference>
<reference evidence="2" key="2">
    <citation type="submission" date="2010-04" db="EMBL/GenBank/DDBJ databases">
        <authorList>
            <person name="Buell R."/>
            <person name="Hamilton J."/>
            <person name="Hostetler J."/>
        </authorList>
    </citation>
    <scope>NUCLEOTIDE SEQUENCE [LARGE SCALE GENOMIC DNA]</scope>
    <source>
        <strain evidence="2">DAOM:BR144</strain>
    </source>
</reference>
<sequence length="301" mass="33782">MAYTALENGKHNSNAFNLNVFARVIDSKFFQASRDYIYVLLQNNLPSMALEKCEYVLEFLITSVEDEAEYMVVYLYKADALLSLERVRECREYLTQTAEPKISNRVLLLKQQPHPTSEEERLVSNEIEACHIQLLNNLAVATACQDGVDAAISILRRGVDQYPHSLSLKFNLVLLLWRSDERKDAACSIWLEARGLCLHMDMGDIGDDQKARELVTSAEDAAIMAATRASSRISEHVQHGEPTQVGGDVDDNDGLSSQQLLYLDALVLNYWGKIRSASAIETSVKYVQYLDSLSTASVTHK</sequence>
<evidence type="ECO:0000313" key="1">
    <source>
        <dbReference type="EnsemblProtists" id="PYU1_T010881"/>
    </source>
</evidence>
<dbReference type="InParanoid" id="K3X0Y2"/>